<dbReference type="GO" id="GO:0008270">
    <property type="term" value="F:zinc ion binding"/>
    <property type="evidence" value="ECO:0007669"/>
    <property type="project" value="UniProtKB-KW"/>
</dbReference>
<comment type="similarity">
    <text evidence="1">Belongs to the FHY3/FAR1 family.</text>
</comment>
<evidence type="ECO:0000313" key="8">
    <source>
        <dbReference type="EMBL" id="GER48449.1"/>
    </source>
</evidence>
<comment type="caution">
    <text evidence="8">The sequence shown here is derived from an EMBL/GenBank/DDBJ whole genome shotgun (WGS) entry which is preliminary data.</text>
</comment>
<organism evidence="8 9">
    <name type="scientific">Striga asiatica</name>
    <name type="common">Asiatic witchweed</name>
    <name type="synonym">Buchnera asiatica</name>
    <dbReference type="NCBI Taxonomy" id="4170"/>
    <lineage>
        <taxon>Eukaryota</taxon>
        <taxon>Viridiplantae</taxon>
        <taxon>Streptophyta</taxon>
        <taxon>Embryophyta</taxon>
        <taxon>Tracheophyta</taxon>
        <taxon>Spermatophyta</taxon>
        <taxon>Magnoliopsida</taxon>
        <taxon>eudicotyledons</taxon>
        <taxon>Gunneridae</taxon>
        <taxon>Pentapetalae</taxon>
        <taxon>asterids</taxon>
        <taxon>lamiids</taxon>
        <taxon>Lamiales</taxon>
        <taxon>Orobanchaceae</taxon>
        <taxon>Buchnereae</taxon>
        <taxon>Striga</taxon>
    </lineage>
</organism>
<evidence type="ECO:0000256" key="5">
    <source>
        <dbReference type="PROSITE-ProRule" id="PRU00325"/>
    </source>
</evidence>
<keyword evidence="9" id="KW-1185">Reference proteome</keyword>
<evidence type="ECO:0000256" key="2">
    <source>
        <dbReference type="ARBA" id="ARBA00022723"/>
    </source>
</evidence>
<dbReference type="Proteomes" id="UP000325081">
    <property type="component" value="Unassembled WGS sequence"/>
</dbReference>
<feature type="domain" description="SWIM-type" evidence="7">
    <location>
        <begin position="897"/>
        <end position="933"/>
    </location>
</feature>
<evidence type="ECO:0000256" key="1">
    <source>
        <dbReference type="ARBA" id="ARBA00005889"/>
    </source>
</evidence>
<dbReference type="PANTHER" id="PTHR31669:SF10">
    <property type="entry name" value="PROTEIN FAR1-RELATED SEQUENCE 6"/>
    <property type="match status" value="1"/>
</dbReference>
<dbReference type="InterPro" id="IPR004330">
    <property type="entry name" value="FAR1_DNA_bnd_dom"/>
</dbReference>
<evidence type="ECO:0000259" key="7">
    <source>
        <dbReference type="PROSITE" id="PS50966"/>
    </source>
</evidence>
<evidence type="ECO:0000256" key="6">
    <source>
        <dbReference type="SAM" id="MobiDB-lite"/>
    </source>
</evidence>
<keyword evidence="4" id="KW-0862">Zinc</keyword>
<dbReference type="EMBL" id="BKCP01008292">
    <property type="protein sequence ID" value="GER48449.1"/>
    <property type="molecule type" value="Genomic_DNA"/>
</dbReference>
<evidence type="ECO:0000313" key="9">
    <source>
        <dbReference type="Proteomes" id="UP000325081"/>
    </source>
</evidence>
<dbReference type="GO" id="GO:0006355">
    <property type="term" value="P:regulation of DNA-templated transcription"/>
    <property type="evidence" value="ECO:0007669"/>
    <property type="project" value="InterPro"/>
</dbReference>
<dbReference type="Pfam" id="PF04434">
    <property type="entry name" value="SWIM"/>
    <property type="match status" value="2"/>
</dbReference>
<protein>
    <submittedName>
        <fullName evidence="8">FAR1-related protein</fullName>
    </submittedName>
</protein>
<feature type="compositionally biased region" description="Polar residues" evidence="6">
    <location>
        <begin position="21"/>
        <end position="32"/>
    </location>
</feature>
<keyword evidence="2" id="KW-0479">Metal-binding</keyword>
<gene>
    <name evidence="8" type="ORF">STAS_25618</name>
</gene>
<feature type="region of interest" description="Disordered" evidence="6">
    <location>
        <begin position="1"/>
        <end position="38"/>
    </location>
</feature>
<dbReference type="AlphaFoldDB" id="A0A5A7QTS4"/>
<name>A0A5A7QTS4_STRAF</name>
<evidence type="ECO:0000256" key="4">
    <source>
        <dbReference type="ARBA" id="ARBA00022833"/>
    </source>
</evidence>
<dbReference type="PROSITE" id="PS50966">
    <property type="entry name" value="ZF_SWIM"/>
    <property type="match status" value="2"/>
</dbReference>
<dbReference type="SMART" id="SM00575">
    <property type="entry name" value="ZnF_PMZ"/>
    <property type="match status" value="2"/>
</dbReference>
<dbReference type="InterPro" id="IPR006564">
    <property type="entry name" value="Znf_PMZ"/>
</dbReference>
<dbReference type="InterPro" id="IPR007527">
    <property type="entry name" value="Znf_SWIM"/>
</dbReference>
<reference evidence="9" key="1">
    <citation type="journal article" date="2019" name="Curr. Biol.">
        <title>Genome Sequence of Striga asiatica Provides Insight into the Evolution of Plant Parasitism.</title>
        <authorList>
            <person name="Yoshida S."/>
            <person name="Kim S."/>
            <person name="Wafula E.K."/>
            <person name="Tanskanen J."/>
            <person name="Kim Y.M."/>
            <person name="Honaas L."/>
            <person name="Yang Z."/>
            <person name="Spallek T."/>
            <person name="Conn C.E."/>
            <person name="Ichihashi Y."/>
            <person name="Cheong K."/>
            <person name="Cui S."/>
            <person name="Der J.P."/>
            <person name="Gundlach H."/>
            <person name="Jiao Y."/>
            <person name="Hori C."/>
            <person name="Ishida J.K."/>
            <person name="Kasahara H."/>
            <person name="Kiba T."/>
            <person name="Kim M.S."/>
            <person name="Koo N."/>
            <person name="Laohavisit A."/>
            <person name="Lee Y.H."/>
            <person name="Lumba S."/>
            <person name="McCourt P."/>
            <person name="Mortimer J.C."/>
            <person name="Mutuku J.M."/>
            <person name="Nomura T."/>
            <person name="Sasaki-Sekimoto Y."/>
            <person name="Seto Y."/>
            <person name="Wang Y."/>
            <person name="Wakatake T."/>
            <person name="Sakakibara H."/>
            <person name="Demura T."/>
            <person name="Yamaguchi S."/>
            <person name="Yoneyama K."/>
            <person name="Manabe R.I."/>
            <person name="Nelson D.C."/>
            <person name="Schulman A.H."/>
            <person name="Timko M.P."/>
            <person name="dePamphilis C.W."/>
            <person name="Choi D."/>
            <person name="Shirasu K."/>
        </authorList>
    </citation>
    <scope>NUCLEOTIDE SEQUENCE [LARGE SCALE GENOMIC DNA]</scope>
    <source>
        <strain evidence="9">cv. UVA1</strain>
    </source>
</reference>
<dbReference type="OrthoDB" id="1938913at2759"/>
<dbReference type="PANTHER" id="PTHR31669">
    <property type="entry name" value="PROTEIN FAR1-RELATED SEQUENCE 10-RELATED"/>
    <property type="match status" value="1"/>
</dbReference>
<keyword evidence="3 5" id="KW-0863">Zinc-finger</keyword>
<dbReference type="InterPro" id="IPR031052">
    <property type="entry name" value="FHY3/FAR1"/>
</dbReference>
<accession>A0A5A7QTS4</accession>
<proteinExistence type="inferred from homology"/>
<dbReference type="Pfam" id="PF03101">
    <property type="entry name" value="FAR1"/>
    <property type="match status" value="2"/>
</dbReference>
<feature type="domain" description="SWIM-type" evidence="7">
    <location>
        <begin position="399"/>
        <end position="435"/>
    </location>
</feature>
<sequence length="1016" mass="117118">MEDAPCQTHQTADGLPHFPSPKTNAQNGSSSSIRKEFDPPAAGMEFESYDDAYNYYSCYAREAGFSVRVKNSWFKRNSREKYGAVLCCSSQGFKRAKDVNRLRKETRTGCPAMMRMRLVGSKRWRILEVILDHNHALGAKVHKPAKNKLISESDPEAQPAKLYRALVIDTASDGTLSFDLRRADTTSGPPNLLPESHHRFSLSHIVRKVPEKLGGLRNYDAVRKTFLKVVYEALKPFDFETTWGFMIQRFGIADNEWLQSLYEDRALWAPAYLKDTFFMGMAESLNPIFDKCLHKQTPLKEFLDKYELALQRKQREETSADMESRGSNPELRTRCPFEIQVSKIYTRAMFERFRVEVMEMYSCFHTMQVHADGPVSIFVVKERVAAALQEGNRREVREFEILYNRGAGEVRCICGCFNLYGYLCRHALCVLNFNGVEEIPARYILSRWKKDYKRLCVSGRGSGGCDSTGRVEWMGQLYRRAVQVVEEGVISLDHYKVALRAFEESLERMDEASVNGEPPPLVTGGECAMTEYVGRTGRVLPGDNPLPPAVGMEFESYEDVYFFYNCYARQQGFGVRVSNTWYRKGRERYRVKLSCSSAGFKKQTAAQRPRPETRTGCAAMIKFRLMEDSGRWRIIETELDHNHLTSPVDASSYKSHRAVCVGSKRPVAENGVGKIRLFRTVVVDEVDARVSDLDNGRIGAKLSLEKGEFKLFEEFDAIWKAFARAVYHSLCEDEFEDAWEEMVLRYGLSSCDLIKALYEERKRWAPVYLKEVYLAGMFPMKENELLISPFERCLRPNTSLREFLGSYEHAITEIEQRESLSDLESKSSCPVLKSNFYFELQVSKLYTNDVFKNFQDEIEGMYSCLSIRQMSIDGSIATYIVKEDIQVVENRREVKDFEVIYNTSDADSVCACGLFNFRGYLCRHLLSVINQLGLEEIPPQYVLERWRKDIERNYVFDYGHKGIDIHNPLHRYDNLYKCVVKVVEEGRKSRDHYKFALDSLDEILNRVRIQGDYTAK</sequence>
<evidence type="ECO:0000256" key="3">
    <source>
        <dbReference type="ARBA" id="ARBA00022771"/>
    </source>
</evidence>